<dbReference type="OrthoDB" id="2444812at2759"/>
<protein>
    <recommendedName>
        <fullName evidence="4">WW domain-containing protein</fullName>
    </recommendedName>
</protein>
<organism evidence="3">
    <name type="scientific">Dissoconium aciculare CBS 342.82</name>
    <dbReference type="NCBI Taxonomy" id="1314786"/>
    <lineage>
        <taxon>Eukaryota</taxon>
        <taxon>Fungi</taxon>
        <taxon>Dikarya</taxon>
        <taxon>Ascomycota</taxon>
        <taxon>Pezizomycotina</taxon>
        <taxon>Dothideomycetes</taxon>
        <taxon>Dothideomycetidae</taxon>
        <taxon>Mycosphaerellales</taxon>
        <taxon>Dissoconiaceae</taxon>
        <taxon>Dissoconium</taxon>
    </lineage>
</organism>
<dbReference type="RefSeq" id="XP_033459663.1">
    <property type="nucleotide sequence ID" value="XM_033604782.1"/>
</dbReference>
<dbReference type="AlphaFoldDB" id="A0A6J3M6Z3"/>
<feature type="compositionally biased region" description="Basic residues" evidence="1">
    <location>
        <begin position="246"/>
        <end position="259"/>
    </location>
</feature>
<evidence type="ECO:0000313" key="2">
    <source>
        <dbReference type="Proteomes" id="UP000504637"/>
    </source>
</evidence>
<feature type="compositionally biased region" description="Basic and acidic residues" evidence="1">
    <location>
        <begin position="220"/>
        <end position="230"/>
    </location>
</feature>
<reference evidence="3" key="3">
    <citation type="submission" date="2025-08" db="UniProtKB">
        <authorList>
            <consortium name="RefSeq"/>
        </authorList>
    </citation>
    <scope>IDENTIFICATION</scope>
    <source>
        <strain evidence="3">CBS 342.82</strain>
    </source>
</reference>
<evidence type="ECO:0000256" key="1">
    <source>
        <dbReference type="SAM" id="MobiDB-lite"/>
    </source>
</evidence>
<name>A0A6J3M6Z3_9PEZI</name>
<dbReference type="Proteomes" id="UP000504637">
    <property type="component" value="Unplaced"/>
</dbReference>
<evidence type="ECO:0008006" key="4">
    <source>
        <dbReference type="Google" id="ProtNLM"/>
    </source>
</evidence>
<proteinExistence type="predicted"/>
<sequence>MNTRLQDQGEVDGKGEVAEEGEVDEAQPANEGPATGGLTSEEQLQKYKWYKCIADPAQYGPGHFYYTQTETGESSWTEPAEPYWIWDAQAGAVDSAAGLQIPGKPQASQRQLDDYQGYNPKIHGNYDPNASYARFHTRRTGPGAEYTNILDAAQQNASLTPDQTAAAAADPYTSTMILNRFTGATQTGADLGPERHSDVAKSGRQMNAFFDVDAAANAHDGRSLKAERQAQKLTKQQVKEFNSKRAERKHKKRMQQLLS</sequence>
<dbReference type="GeneID" id="54362582"/>
<evidence type="ECO:0000313" key="3">
    <source>
        <dbReference type="RefSeq" id="XP_033459663.1"/>
    </source>
</evidence>
<gene>
    <name evidence="3" type="ORF">K489DRAFT_379991</name>
</gene>
<accession>A0A6J3M6Z3</accession>
<reference evidence="3" key="1">
    <citation type="submission" date="2020-01" db="EMBL/GenBank/DDBJ databases">
        <authorList>
            <consortium name="DOE Joint Genome Institute"/>
            <person name="Haridas S."/>
            <person name="Albert R."/>
            <person name="Binder M."/>
            <person name="Bloem J."/>
            <person name="Labutti K."/>
            <person name="Salamov A."/>
            <person name="Andreopoulos B."/>
            <person name="Baker S.E."/>
            <person name="Barry K."/>
            <person name="Bills G."/>
            <person name="Bluhm B.H."/>
            <person name="Cannon C."/>
            <person name="Castanera R."/>
            <person name="Culley D.E."/>
            <person name="Daum C."/>
            <person name="Ezra D."/>
            <person name="Gonzalez J.B."/>
            <person name="Henrissat B."/>
            <person name="Kuo A."/>
            <person name="Liang C."/>
            <person name="Lipzen A."/>
            <person name="Lutzoni F."/>
            <person name="Magnuson J."/>
            <person name="Mondo S."/>
            <person name="Nolan M."/>
            <person name="Ohm R."/>
            <person name="Pangilinan J."/>
            <person name="Park H.-J."/>
            <person name="Ramirez L."/>
            <person name="Alfaro M."/>
            <person name="Sun H."/>
            <person name="Tritt A."/>
            <person name="Yoshinaga Y."/>
            <person name="Zwiers L.-H."/>
            <person name="Turgeon B.G."/>
            <person name="Goodwin S.B."/>
            <person name="Spatafora J.W."/>
            <person name="Crous P.W."/>
            <person name="Grigoriev I.V."/>
        </authorList>
    </citation>
    <scope>NUCLEOTIDE SEQUENCE</scope>
    <source>
        <strain evidence="3">CBS 342.82</strain>
    </source>
</reference>
<feature type="region of interest" description="Disordered" evidence="1">
    <location>
        <begin position="1"/>
        <end position="40"/>
    </location>
</feature>
<reference evidence="3" key="2">
    <citation type="submission" date="2020-04" db="EMBL/GenBank/DDBJ databases">
        <authorList>
            <consortium name="NCBI Genome Project"/>
        </authorList>
    </citation>
    <scope>NUCLEOTIDE SEQUENCE</scope>
    <source>
        <strain evidence="3">CBS 342.82</strain>
    </source>
</reference>
<keyword evidence="2" id="KW-1185">Reference proteome</keyword>
<feature type="region of interest" description="Disordered" evidence="1">
    <location>
        <begin position="220"/>
        <end position="259"/>
    </location>
</feature>